<gene>
    <name evidence="2" type="ORF">GCM10007160_30760</name>
</gene>
<evidence type="ECO:0000313" key="2">
    <source>
        <dbReference type="EMBL" id="GGY00807.1"/>
    </source>
</evidence>
<organism evidence="2 3">
    <name type="scientific">Litchfieldella qijiaojingensis</name>
    <dbReference type="NCBI Taxonomy" id="980347"/>
    <lineage>
        <taxon>Bacteria</taxon>
        <taxon>Pseudomonadati</taxon>
        <taxon>Pseudomonadota</taxon>
        <taxon>Gammaproteobacteria</taxon>
        <taxon>Oceanospirillales</taxon>
        <taxon>Halomonadaceae</taxon>
        <taxon>Litchfieldella</taxon>
    </lineage>
</organism>
<feature type="signal peptide" evidence="1">
    <location>
        <begin position="1"/>
        <end position="18"/>
    </location>
</feature>
<accession>A0ABQ2Z0N2</accession>
<keyword evidence="3" id="KW-1185">Reference proteome</keyword>
<protein>
    <submittedName>
        <fullName evidence="2">Uncharacterized protein</fullName>
    </submittedName>
</protein>
<keyword evidence="1" id="KW-0732">Signal</keyword>
<reference evidence="3" key="1">
    <citation type="journal article" date="2019" name="Int. J. Syst. Evol. Microbiol.">
        <title>The Global Catalogue of Microorganisms (GCM) 10K type strain sequencing project: providing services to taxonomists for standard genome sequencing and annotation.</title>
        <authorList>
            <consortium name="The Broad Institute Genomics Platform"/>
            <consortium name="The Broad Institute Genome Sequencing Center for Infectious Disease"/>
            <person name="Wu L."/>
            <person name="Ma J."/>
        </authorList>
    </citation>
    <scope>NUCLEOTIDE SEQUENCE [LARGE SCALE GENOMIC DNA]</scope>
    <source>
        <strain evidence="3">KCTC 22228</strain>
    </source>
</reference>
<sequence>MTITSSMVQFACLANVFAAIVAWNPQMKGGGPFGPPPFMAAWFVNPLGLALAIHQPVHPQRVAVLQRLSNIRYGMTPTRVSAPARG</sequence>
<dbReference type="EMBL" id="BMXS01000017">
    <property type="protein sequence ID" value="GGY00807.1"/>
    <property type="molecule type" value="Genomic_DNA"/>
</dbReference>
<evidence type="ECO:0000313" key="3">
    <source>
        <dbReference type="Proteomes" id="UP000653056"/>
    </source>
</evidence>
<feature type="chain" id="PRO_5046696025" evidence="1">
    <location>
        <begin position="19"/>
        <end position="86"/>
    </location>
</feature>
<evidence type="ECO:0000256" key="1">
    <source>
        <dbReference type="SAM" id="SignalP"/>
    </source>
</evidence>
<proteinExistence type="predicted"/>
<dbReference type="Proteomes" id="UP000653056">
    <property type="component" value="Unassembled WGS sequence"/>
</dbReference>
<name>A0ABQ2Z0N2_9GAMM</name>
<comment type="caution">
    <text evidence="2">The sequence shown here is derived from an EMBL/GenBank/DDBJ whole genome shotgun (WGS) entry which is preliminary data.</text>
</comment>